<gene>
    <name evidence="1" type="ORF">AGLY_011917</name>
</gene>
<comment type="caution">
    <text evidence="1">The sequence shown here is derived from an EMBL/GenBank/DDBJ whole genome shotgun (WGS) entry which is preliminary data.</text>
</comment>
<dbReference type="AlphaFoldDB" id="A0A6G0TAX3"/>
<evidence type="ECO:0000313" key="2">
    <source>
        <dbReference type="Proteomes" id="UP000475862"/>
    </source>
</evidence>
<name>A0A6G0TAX3_APHGL</name>
<dbReference type="Proteomes" id="UP000475862">
    <property type="component" value="Unassembled WGS sequence"/>
</dbReference>
<keyword evidence="2" id="KW-1185">Reference proteome</keyword>
<sequence>MRENGIFLRKTSLRQNRFFLFCYNSKTNRCKYLKFSPNVYISALRTHSNLYEIYQNCENLQFFISYSYSDIIRIIRIHRHNFFLLAFEVQILTKTRQNHEYLQTILQFKIHKITDKSSPFRIVFLATKLLEIDKITRQYVMNEINNLMFRTIIQSTSHKNLQPHTSQHQQPYSLPSQFQTFNYTQQSFPSPSQCSTFSYTTQLSLSNSSTQVSLILNNSTEAST</sequence>
<protein>
    <submittedName>
        <fullName evidence="1">Uncharacterized protein</fullName>
    </submittedName>
</protein>
<dbReference type="OrthoDB" id="6720674at2759"/>
<evidence type="ECO:0000313" key="1">
    <source>
        <dbReference type="EMBL" id="KAE9529241.1"/>
    </source>
</evidence>
<dbReference type="EMBL" id="VYZN01000045">
    <property type="protein sequence ID" value="KAE9529241.1"/>
    <property type="molecule type" value="Genomic_DNA"/>
</dbReference>
<proteinExistence type="predicted"/>
<reference evidence="1 2" key="1">
    <citation type="submission" date="2019-08" db="EMBL/GenBank/DDBJ databases">
        <title>The genome of the soybean aphid Biotype 1, its phylome, world population structure and adaptation to the North American continent.</title>
        <authorList>
            <person name="Giordano R."/>
            <person name="Donthu R.K."/>
            <person name="Hernandez A.G."/>
            <person name="Wright C.L."/>
            <person name="Zimin A.V."/>
        </authorList>
    </citation>
    <scope>NUCLEOTIDE SEQUENCE [LARGE SCALE GENOMIC DNA]</scope>
    <source>
        <tissue evidence="1">Whole aphids</tissue>
    </source>
</reference>
<organism evidence="1 2">
    <name type="scientific">Aphis glycines</name>
    <name type="common">Soybean aphid</name>
    <dbReference type="NCBI Taxonomy" id="307491"/>
    <lineage>
        <taxon>Eukaryota</taxon>
        <taxon>Metazoa</taxon>
        <taxon>Ecdysozoa</taxon>
        <taxon>Arthropoda</taxon>
        <taxon>Hexapoda</taxon>
        <taxon>Insecta</taxon>
        <taxon>Pterygota</taxon>
        <taxon>Neoptera</taxon>
        <taxon>Paraneoptera</taxon>
        <taxon>Hemiptera</taxon>
        <taxon>Sternorrhyncha</taxon>
        <taxon>Aphidomorpha</taxon>
        <taxon>Aphidoidea</taxon>
        <taxon>Aphididae</taxon>
        <taxon>Aphidini</taxon>
        <taxon>Aphis</taxon>
        <taxon>Aphis</taxon>
    </lineage>
</organism>
<accession>A0A6G0TAX3</accession>